<dbReference type="SMART" id="SM00418">
    <property type="entry name" value="HTH_ARSR"/>
    <property type="match status" value="1"/>
</dbReference>
<dbReference type="InterPro" id="IPR011991">
    <property type="entry name" value="ArsR-like_HTH"/>
</dbReference>
<gene>
    <name evidence="5" type="ORF">F0357_01045</name>
</gene>
<evidence type="ECO:0000256" key="1">
    <source>
        <dbReference type="ARBA" id="ARBA00023015"/>
    </source>
</evidence>
<dbReference type="Pfam" id="PF12840">
    <property type="entry name" value="HTH_20"/>
    <property type="match status" value="1"/>
</dbReference>
<evidence type="ECO:0000256" key="2">
    <source>
        <dbReference type="ARBA" id="ARBA00023125"/>
    </source>
</evidence>
<name>A0A6A7XXD1_9HYPH</name>
<protein>
    <submittedName>
        <fullName evidence="5">Helix-turn-helix transcriptional regulator</fullName>
    </submittedName>
</protein>
<dbReference type="GO" id="GO:0003700">
    <property type="term" value="F:DNA-binding transcription factor activity"/>
    <property type="evidence" value="ECO:0007669"/>
    <property type="project" value="InterPro"/>
</dbReference>
<evidence type="ECO:0000259" key="4">
    <source>
        <dbReference type="PROSITE" id="PS50987"/>
    </source>
</evidence>
<dbReference type="PROSITE" id="PS50987">
    <property type="entry name" value="HTH_ARSR_2"/>
    <property type="match status" value="1"/>
</dbReference>
<dbReference type="PANTHER" id="PTHR33154:SF12">
    <property type="entry name" value="TRANSCRIPTIONAL REGULATORY PROTEIN"/>
    <property type="match status" value="1"/>
</dbReference>
<reference evidence="5 6" key="1">
    <citation type="submission" date="2019-09" db="EMBL/GenBank/DDBJ databases">
        <title>Segnochrobactrum spirostomi gen. nov., sp. nov., isolated from the ciliate Spirostomum cf. yagiui and description of a novel family, Segnochrobactraceae fam. nov. within the order Rhizobiales of the class Alphaproteobacteria.</title>
        <authorList>
            <person name="Akter S."/>
            <person name="Shazib S.U.A."/>
            <person name="Shin M.K."/>
        </authorList>
    </citation>
    <scope>NUCLEOTIDE SEQUENCE [LARGE SCALE GENOMIC DNA]</scope>
    <source>
        <strain evidence="5 6">Sp-1</strain>
    </source>
</reference>
<keyword evidence="2" id="KW-0238">DNA-binding</keyword>
<dbReference type="Gene3D" id="1.10.10.10">
    <property type="entry name" value="Winged helix-like DNA-binding domain superfamily/Winged helix DNA-binding domain"/>
    <property type="match status" value="1"/>
</dbReference>
<keyword evidence="3" id="KW-0804">Transcription</keyword>
<sequence length="121" mass="13087">MRKPTPSPACPALQEIALTDVLGALSDPTRLAIVARLSKSGSEHGWGELDVGVCKSTLSHHIKVLREAGLIHYRKTGTRCHISIRRELDGAFPGLLDQVLRLAEADPHVDCDSVQIKVGAF</sequence>
<dbReference type="EMBL" id="VWNA01000001">
    <property type="protein sequence ID" value="MQT11280.1"/>
    <property type="molecule type" value="Genomic_DNA"/>
</dbReference>
<comment type="caution">
    <text evidence="5">The sequence shown here is derived from an EMBL/GenBank/DDBJ whole genome shotgun (WGS) entry which is preliminary data.</text>
</comment>
<accession>A0A6A7XXD1</accession>
<evidence type="ECO:0000313" key="6">
    <source>
        <dbReference type="Proteomes" id="UP000332515"/>
    </source>
</evidence>
<evidence type="ECO:0000313" key="5">
    <source>
        <dbReference type="EMBL" id="MQT11280.1"/>
    </source>
</evidence>
<keyword evidence="6" id="KW-1185">Reference proteome</keyword>
<feature type="domain" description="HTH arsR-type" evidence="4">
    <location>
        <begin position="10"/>
        <end position="107"/>
    </location>
</feature>
<evidence type="ECO:0000256" key="3">
    <source>
        <dbReference type="ARBA" id="ARBA00023163"/>
    </source>
</evidence>
<dbReference type="InterPro" id="IPR036388">
    <property type="entry name" value="WH-like_DNA-bd_sf"/>
</dbReference>
<dbReference type="Proteomes" id="UP000332515">
    <property type="component" value="Unassembled WGS sequence"/>
</dbReference>
<dbReference type="InterPro" id="IPR036390">
    <property type="entry name" value="WH_DNA-bd_sf"/>
</dbReference>
<dbReference type="RefSeq" id="WP_153477781.1">
    <property type="nucleotide sequence ID" value="NZ_VWNA01000001.1"/>
</dbReference>
<organism evidence="5 6">
    <name type="scientific">Segnochrobactrum spirostomi</name>
    <dbReference type="NCBI Taxonomy" id="2608987"/>
    <lineage>
        <taxon>Bacteria</taxon>
        <taxon>Pseudomonadati</taxon>
        <taxon>Pseudomonadota</taxon>
        <taxon>Alphaproteobacteria</taxon>
        <taxon>Hyphomicrobiales</taxon>
        <taxon>Segnochrobactraceae</taxon>
        <taxon>Segnochrobactrum</taxon>
    </lineage>
</organism>
<dbReference type="AlphaFoldDB" id="A0A6A7XXD1"/>
<dbReference type="CDD" id="cd00090">
    <property type="entry name" value="HTH_ARSR"/>
    <property type="match status" value="1"/>
</dbReference>
<keyword evidence="1" id="KW-0805">Transcription regulation</keyword>
<dbReference type="InterPro" id="IPR001845">
    <property type="entry name" value="HTH_ArsR_DNA-bd_dom"/>
</dbReference>
<dbReference type="GO" id="GO:0003677">
    <property type="term" value="F:DNA binding"/>
    <property type="evidence" value="ECO:0007669"/>
    <property type="project" value="UniProtKB-KW"/>
</dbReference>
<dbReference type="InterPro" id="IPR051081">
    <property type="entry name" value="HTH_MetalResp_TranReg"/>
</dbReference>
<dbReference type="PANTHER" id="PTHR33154">
    <property type="entry name" value="TRANSCRIPTIONAL REGULATOR, ARSR FAMILY"/>
    <property type="match status" value="1"/>
</dbReference>
<dbReference type="PRINTS" id="PR00778">
    <property type="entry name" value="HTHARSR"/>
</dbReference>
<dbReference type="SUPFAM" id="SSF46785">
    <property type="entry name" value="Winged helix' DNA-binding domain"/>
    <property type="match status" value="1"/>
</dbReference>
<proteinExistence type="predicted"/>